<evidence type="ECO:0000313" key="2">
    <source>
        <dbReference type="EMBL" id="PIV62966.1"/>
    </source>
</evidence>
<comment type="caution">
    <text evidence="2">The sequence shown here is derived from an EMBL/GenBank/DDBJ whole genome shotgun (WGS) entry which is preliminary data.</text>
</comment>
<dbReference type="InterPro" id="IPR003593">
    <property type="entry name" value="AAA+_ATPase"/>
</dbReference>
<dbReference type="CDD" id="cd01120">
    <property type="entry name" value="RecA-like_superfamily"/>
    <property type="match status" value="1"/>
</dbReference>
<dbReference type="Gene3D" id="3.40.50.300">
    <property type="entry name" value="P-loop containing nucleotide triphosphate hydrolases"/>
    <property type="match status" value="1"/>
</dbReference>
<gene>
    <name evidence="2" type="ORF">COS12_00400</name>
</gene>
<reference evidence="3" key="1">
    <citation type="submission" date="2017-09" db="EMBL/GenBank/DDBJ databases">
        <title>Depth-based differentiation of microbial function through sediment-hosted aquifers and enrichment of novel symbionts in the deep terrestrial subsurface.</title>
        <authorList>
            <person name="Probst A.J."/>
            <person name="Ladd B."/>
            <person name="Jarett J.K."/>
            <person name="Geller-Mcgrath D.E."/>
            <person name="Sieber C.M.K."/>
            <person name="Emerson J.B."/>
            <person name="Anantharaman K."/>
            <person name="Thomas B.C."/>
            <person name="Malmstrom R."/>
            <person name="Stieglmeier M."/>
            <person name="Klingl A."/>
            <person name="Woyke T."/>
            <person name="Ryan C.M."/>
            <person name="Banfield J.F."/>
        </authorList>
    </citation>
    <scope>NUCLEOTIDE SEQUENCE [LARGE SCALE GENOMIC DNA]</scope>
</reference>
<evidence type="ECO:0000259" key="1">
    <source>
        <dbReference type="SMART" id="SM00382"/>
    </source>
</evidence>
<dbReference type="SUPFAM" id="SSF52540">
    <property type="entry name" value="P-loop containing nucleoside triphosphate hydrolases"/>
    <property type="match status" value="1"/>
</dbReference>
<accession>A0A2M7E5G1</accession>
<dbReference type="SMART" id="SM00382">
    <property type="entry name" value="AAA"/>
    <property type="match status" value="1"/>
</dbReference>
<dbReference type="PANTHER" id="PTHR33295">
    <property type="entry name" value="ATPASE"/>
    <property type="match status" value="1"/>
</dbReference>
<dbReference type="EMBL" id="PETM01000004">
    <property type="protein sequence ID" value="PIV62966.1"/>
    <property type="molecule type" value="Genomic_DNA"/>
</dbReference>
<evidence type="ECO:0000313" key="3">
    <source>
        <dbReference type="Proteomes" id="UP000230116"/>
    </source>
</evidence>
<dbReference type="InterPro" id="IPR027417">
    <property type="entry name" value="P-loop_NTPase"/>
</dbReference>
<protein>
    <recommendedName>
        <fullName evidence="1">AAA+ ATPase domain-containing protein</fullName>
    </recommendedName>
</protein>
<organism evidence="2 3">
    <name type="scientific">Candidatus Roizmanbacteria bacterium CG01_land_8_20_14_3_00_33_9</name>
    <dbReference type="NCBI Taxonomy" id="1974843"/>
    <lineage>
        <taxon>Bacteria</taxon>
        <taxon>Candidatus Roizmaniibacteriota</taxon>
    </lineage>
</organism>
<sequence>MIDYTYLELQNPWWEDKKAINNDLEIKELEKLPYQYRPKTVLDLPLRKGDVNIITGPRQTGKSTAIKLYIKSLLEKGFHSTGVLFFNCDVLSKHQDIIDLILEFIKRGENDNKAIFLDEISSVAQWSYAIKWLADGGFLRDATLFLTGSSSIQLKKSGELLPGRRGKGKDINFLPINFKEFLVLKGVDIKKKGFQTMVKIEKLFEEFLIWGGFLRNINVHPLENELYLATLKSDLYKARKKEDFLREVIRKLILSLSAQTSYTNIAEEAELGSKNTAIEYLSFLIDSFFFKEVKFFDISQKKIVLKKNKKYYTTDPYLIWLFTSFITGNVNFPRMEQRYSSPSEKGKLIENFIASELYKVGSDFYYFQNSSEIDFYLPKEKIGIEVKYKNRVTNDDLKPLTTKIIPNNVSKIIVTKNLLEKRGNIYLIPAQLITLSELWPKPS</sequence>
<name>A0A2M7E5G1_9BACT</name>
<dbReference type="AlphaFoldDB" id="A0A2M7E5G1"/>
<dbReference type="Proteomes" id="UP000230116">
    <property type="component" value="Unassembled WGS sequence"/>
</dbReference>
<proteinExistence type="predicted"/>
<dbReference type="Pfam" id="PF13173">
    <property type="entry name" value="AAA_14"/>
    <property type="match status" value="1"/>
</dbReference>
<feature type="domain" description="AAA+ ATPase" evidence="1">
    <location>
        <begin position="48"/>
        <end position="177"/>
    </location>
</feature>
<dbReference type="InterPro" id="IPR041682">
    <property type="entry name" value="AAA_14"/>
</dbReference>
<dbReference type="InterPro" id="IPR025420">
    <property type="entry name" value="DUF4143"/>
</dbReference>
<dbReference type="PANTHER" id="PTHR33295:SF18">
    <property type="entry name" value="AAA+ ATPASE DOMAIN-CONTAINING PROTEIN"/>
    <property type="match status" value="1"/>
</dbReference>
<dbReference type="Pfam" id="PF13635">
    <property type="entry name" value="DUF4143"/>
    <property type="match status" value="1"/>
</dbReference>